<dbReference type="InterPro" id="IPR001584">
    <property type="entry name" value="Integrase_cat-core"/>
</dbReference>
<feature type="region of interest" description="Disordered" evidence="1">
    <location>
        <begin position="77"/>
        <end position="138"/>
    </location>
</feature>
<organism evidence="3 4">
    <name type="scientific">Cellulomonas wangleii</name>
    <dbReference type="NCBI Taxonomy" id="2816956"/>
    <lineage>
        <taxon>Bacteria</taxon>
        <taxon>Bacillati</taxon>
        <taxon>Actinomycetota</taxon>
        <taxon>Actinomycetes</taxon>
        <taxon>Micrococcales</taxon>
        <taxon>Cellulomonadaceae</taxon>
        <taxon>Cellulomonas</taxon>
    </lineage>
</organism>
<dbReference type="Proteomes" id="UP000677804">
    <property type="component" value="Chromosome"/>
</dbReference>
<feature type="domain" description="Integrase catalytic" evidence="2">
    <location>
        <begin position="6"/>
        <end position="39"/>
    </location>
</feature>
<dbReference type="Pfam" id="PF13683">
    <property type="entry name" value="rve_3"/>
    <property type="match status" value="1"/>
</dbReference>
<gene>
    <name evidence="3" type="ORF">KG103_02580</name>
</gene>
<protein>
    <submittedName>
        <fullName evidence="3">Integrase core domain-containing protein</fullName>
    </submittedName>
</protein>
<evidence type="ECO:0000256" key="1">
    <source>
        <dbReference type="SAM" id="MobiDB-lite"/>
    </source>
</evidence>
<reference evidence="3 4" key="1">
    <citation type="submission" date="2021-05" db="EMBL/GenBank/DDBJ databases">
        <title>Novel species in genus Cellulomonas.</title>
        <authorList>
            <person name="Zhang G."/>
        </authorList>
    </citation>
    <scope>NUCLEOTIDE SEQUENCE [LARGE SCALE GENOMIC DNA]</scope>
    <source>
        <strain evidence="4">zg-ZUI222</strain>
    </source>
</reference>
<evidence type="ECO:0000259" key="2">
    <source>
        <dbReference type="Pfam" id="PF13683"/>
    </source>
</evidence>
<proteinExistence type="predicted"/>
<evidence type="ECO:0000313" key="4">
    <source>
        <dbReference type="Proteomes" id="UP000677804"/>
    </source>
</evidence>
<name>A0ABX8D5X0_9CELL</name>
<dbReference type="EMBL" id="CP074405">
    <property type="protein sequence ID" value="QVI62844.1"/>
    <property type="molecule type" value="Genomic_DNA"/>
</dbReference>
<feature type="compositionally biased region" description="Basic residues" evidence="1">
    <location>
        <begin position="95"/>
        <end position="123"/>
    </location>
</feature>
<sequence>MARHTTPATNLTEPQTQLDQWRKHYDTARPHTSLHRRTPAAAYTATAKAYPHGGAGTHERIRHDGIDTNGKLTLRIAGRAPHRHRTTPRPNPRDHARRRPRRPHRARHHRQTPTRADHLHHPRLPTPETPTGRTLRVRPVADVLRHHMAGC</sequence>
<evidence type="ECO:0000313" key="3">
    <source>
        <dbReference type="EMBL" id="QVI62844.1"/>
    </source>
</evidence>
<keyword evidence="4" id="KW-1185">Reference proteome</keyword>
<accession>A0ABX8D5X0</accession>